<organism evidence="3">
    <name type="scientific">hydrothermal vent metagenome</name>
    <dbReference type="NCBI Taxonomy" id="652676"/>
    <lineage>
        <taxon>unclassified sequences</taxon>
        <taxon>metagenomes</taxon>
        <taxon>ecological metagenomes</taxon>
    </lineage>
</organism>
<feature type="domain" description="Regulator of ribonuclease activity B" evidence="2">
    <location>
        <begin position="134"/>
        <end position="224"/>
    </location>
</feature>
<dbReference type="InterPro" id="IPR036701">
    <property type="entry name" value="RraB-like_sf"/>
</dbReference>
<dbReference type="InterPro" id="IPR009671">
    <property type="entry name" value="RraB_dom"/>
</dbReference>
<sequence length="230" mass="26961">MLEKYMREGAFIEVNLGEIRNISELEYLISVFVKFDALKEDNEKVEEFLDFKESVIDMLQDEAVYIGMRVIDGWSEFYFYSKESKGIEQKVASIFRESGYAYEISITKDSRWDFYYNNLFPTDLEMYLIYSKKSVLQMMAEGDDLLKPREVEHYVSFDTESQKDRFVSEVEKIGFAYKDEIDSKELPHAVALAKVHALDQDSLEKNIGELLKLIKKDHGHYELWSAPLAD</sequence>
<evidence type="ECO:0000313" key="3">
    <source>
        <dbReference type="EMBL" id="SFV49818.1"/>
    </source>
</evidence>
<dbReference type="Gene3D" id="3.30.70.970">
    <property type="entry name" value="RraB-like"/>
    <property type="match status" value="1"/>
</dbReference>
<evidence type="ECO:0000259" key="1">
    <source>
        <dbReference type="Pfam" id="PF05117"/>
    </source>
</evidence>
<dbReference type="SUPFAM" id="SSF89946">
    <property type="entry name" value="Hypothetical protein VC0424"/>
    <property type="match status" value="1"/>
</dbReference>
<protein>
    <submittedName>
        <fullName evidence="3">Putative cytoplasmic protein</fullName>
    </submittedName>
</protein>
<dbReference type="Pfam" id="PF05117">
    <property type="entry name" value="DUF695"/>
    <property type="match status" value="1"/>
</dbReference>
<dbReference type="Pfam" id="PF06877">
    <property type="entry name" value="RraB"/>
    <property type="match status" value="1"/>
</dbReference>
<proteinExistence type="predicted"/>
<name>A0A1W1B8G7_9ZZZZ</name>
<dbReference type="AlphaFoldDB" id="A0A1W1B8G7"/>
<evidence type="ECO:0000259" key="2">
    <source>
        <dbReference type="Pfam" id="PF06877"/>
    </source>
</evidence>
<accession>A0A1W1B8G7</accession>
<feature type="domain" description="DUF695" evidence="1">
    <location>
        <begin position="13"/>
        <end position="119"/>
    </location>
</feature>
<gene>
    <name evidence="3" type="ORF">MNB_SM-7-1444</name>
</gene>
<dbReference type="EMBL" id="FPHB01000006">
    <property type="protein sequence ID" value="SFV49818.1"/>
    <property type="molecule type" value="Genomic_DNA"/>
</dbReference>
<dbReference type="InterPro" id="IPR016097">
    <property type="entry name" value="DUF695"/>
</dbReference>
<reference evidence="3" key="1">
    <citation type="submission" date="2016-10" db="EMBL/GenBank/DDBJ databases">
        <authorList>
            <person name="de Groot N.N."/>
        </authorList>
    </citation>
    <scope>NUCLEOTIDE SEQUENCE</scope>
</reference>